<keyword evidence="3 8" id="KW-0378">Hydrolase</keyword>
<dbReference type="EC" id="3.2.1.14" evidence="2"/>
<feature type="domain" description="GH18" evidence="12">
    <location>
        <begin position="41"/>
        <end position="315"/>
    </location>
</feature>
<evidence type="ECO:0000256" key="9">
    <source>
        <dbReference type="RuleBase" id="RU004453"/>
    </source>
</evidence>
<evidence type="ECO:0000256" key="7">
    <source>
        <dbReference type="ARBA" id="ARBA00023326"/>
    </source>
</evidence>
<keyword evidence="11" id="KW-0732">Signal</keyword>
<keyword evidence="4" id="KW-0146">Chitin degradation</keyword>
<evidence type="ECO:0000256" key="1">
    <source>
        <dbReference type="ARBA" id="ARBA00000822"/>
    </source>
</evidence>
<evidence type="ECO:0000256" key="11">
    <source>
        <dbReference type="SAM" id="SignalP"/>
    </source>
</evidence>
<evidence type="ECO:0000313" key="13">
    <source>
        <dbReference type="EMBL" id="KAF9064594.1"/>
    </source>
</evidence>
<name>A0A9P5U3J9_9AGAR</name>
<dbReference type="EMBL" id="JADNRY010000120">
    <property type="protein sequence ID" value="KAF9064594.1"/>
    <property type="molecule type" value="Genomic_DNA"/>
</dbReference>
<keyword evidence="6 8" id="KW-0326">Glycosidase</keyword>
<organism evidence="13 14">
    <name type="scientific">Rhodocollybia butyracea</name>
    <dbReference type="NCBI Taxonomy" id="206335"/>
    <lineage>
        <taxon>Eukaryota</taxon>
        <taxon>Fungi</taxon>
        <taxon>Dikarya</taxon>
        <taxon>Basidiomycota</taxon>
        <taxon>Agaricomycotina</taxon>
        <taxon>Agaricomycetes</taxon>
        <taxon>Agaricomycetidae</taxon>
        <taxon>Agaricales</taxon>
        <taxon>Marasmiineae</taxon>
        <taxon>Omphalotaceae</taxon>
        <taxon>Rhodocollybia</taxon>
    </lineage>
</organism>
<dbReference type="PANTHER" id="PTHR45708">
    <property type="entry name" value="ENDOCHITINASE"/>
    <property type="match status" value="1"/>
</dbReference>
<dbReference type="Proteomes" id="UP000772434">
    <property type="component" value="Unassembled WGS sequence"/>
</dbReference>
<gene>
    <name evidence="13" type="ORF">BDP27DRAFT_1470687</name>
</gene>
<dbReference type="OrthoDB" id="3012298at2759"/>
<evidence type="ECO:0000256" key="3">
    <source>
        <dbReference type="ARBA" id="ARBA00022801"/>
    </source>
</evidence>
<dbReference type="PROSITE" id="PS01095">
    <property type="entry name" value="GH18_1"/>
    <property type="match status" value="1"/>
</dbReference>
<feature type="compositionally biased region" description="Low complexity" evidence="10">
    <location>
        <begin position="418"/>
        <end position="432"/>
    </location>
</feature>
<dbReference type="InterPro" id="IPR001579">
    <property type="entry name" value="Glyco_hydro_18_chit_AS"/>
</dbReference>
<dbReference type="AlphaFoldDB" id="A0A9P5U3J9"/>
<keyword evidence="5" id="KW-0119">Carbohydrate metabolism</keyword>
<dbReference type="InterPro" id="IPR050542">
    <property type="entry name" value="Glycosyl_Hydrlase18_Chitinase"/>
</dbReference>
<feature type="signal peptide" evidence="11">
    <location>
        <begin position="1"/>
        <end position="23"/>
    </location>
</feature>
<comment type="caution">
    <text evidence="13">The sequence shown here is derived from an EMBL/GenBank/DDBJ whole genome shotgun (WGS) entry which is preliminary data.</text>
</comment>
<evidence type="ECO:0000256" key="6">
    <source>
        <dbReference type="ARBA" id="ARBA00023295"/>
    </source>
</evidence>
<dbReference type="CDD" id="cd00598">
    <property type="entry name" value="GH18_chitinase-like"/>
    <property type="match status" value="1"/>
</dbReference>
<feature type="compositionally biased region" description="Low complexity" evidence="10">
    <location>
        <begin position="319"/>
        <end position="411"/>
    </location>
</feature>
<keyword evidence="14" id="KW-1185">Reference proteome</keyword>
<evidence type="ECO:0000259" key="12">
    <source>
        <dbReference type="PROSITE" id="PS51910"/>
    </source>
</evidence>
<dbReference type="InterPro" id="IPR001223">
    <property type="entry name" value="Glyco_hydro18_cat"/>
</dbReference>
<protein>
    <recommendedName>
        <fullName evidence="2">chitinase</fullName>
        <ecNumber evidence="2">3.2.1.14</ecNumber>
    </recommendedName>
</protein>
<dbReference type="SUPFAM" id="SSF51445">
    <property type="entry name" value="(Trans)glycosidases"/>
    <property type="match status" value="1"/>
</dbReference>
<evidence type="ECO:0000256" key="2">
    <source>
        <dbReference type="ARBA" id="ARBA00012729"/>
    </source>
</evidence>
<dbReference type="InterPro" id="IPR017853">
    <property type="entry name" value="GH"/>
</dbReference>
<reference evidence="13" key="1">
    <citation type="submission" date="2020-11" db="EMBL/GenBank/DDBJ databases">
        <authorList>
            <consortium name="DOE Joint Genome Institute"/>
            <person name="Ahrendt S."/>
            <person name="Riley R."/>
            <person name="Andreopoulos W."/>
            <person name="Labutti K."/>
            <person name="Pangilinan J."/>
            <person name="Ruiz-Duenas F.J."/>
            <person name="Barrasa J.M."/>
            <person name="Sanchez-Garcia M."/>
            <person name="Camarero S."/>
            <person name="Miyauchi S."/>
            <person name="Serrano A."/>
            <person name="Linde D."/>
            <person name="Babiker R."/>
            <person name="Drula E."/>
            <person name="Ayuso-Fernandez I."/>
            <person name="Pacheco R."/>
            <person name="Padilla G."/>
            <person name="Ferreira P."/>
            <person name="Barriuso J."/>
            <person name="Kellner H."/>
            <person name="Castanera R."/>
            <person name="Alfaro M."/>
            <person name="Ramirez L."/>
            <person name="Pisabarro A.G."/>
            <person name="Kuo A."/>
            <person name="Tritt A."/>
            <person name="Lipzen A."/>
            <person name="He G."/>
            <person name="Yan M."/>
            <person name="Ng V."/>
            <person name="Cullen D."/>
            <person name="Martin F."/>
            <person name="Rosso M.-N."/>
            <person name="Henrissat B."/>
            <person name="Hibbett D."/>
            <person name="Martinez A.T."/>
            <person name="Grigoriev I.V."/>
        </authorList>
    </citation>
    <scope>NUCLEOTIDE SEQUENCE</scope>
    <source>
        <strain evidence="13">AH 40177</strain>
    </source>
</reference>
<evidence type="ECO:0000256" key="10">
    <source>
        <dbReference type="SAM" id="MobiDB-lite"/>
    </source>
</evidence>
<accession>A0A9P5U3J9</accession>
<dbReference type="PANTHER" id="PTHR45708:SF49">
    <property type="entry name" value="ENDOCHITINASE"/>
    <property type="match status" value="1"/>
</dbReference>
<evidence type="ECO:0000256" key="4">
    <source>
        <dbReference type="ARBA" id="ARBA00023024"/>
    </source>
</evidence>
<dbReference type="GO" id="GO:0000272">
    <property type="term" value="P:polysaccharide catabolic process"/>
    <property type="evidence" value="ECO:0007669"/>
    <property type="project" value="UniProtKB-KW"/>
</dbReference>
<evidence type="ECO:0000313" key="14">
    <source>
        <dbReference type="Proteomes" id="UP000772434"/>
    </source>
</evidence>
<keyword evidence="7" id="KW-0624">Polysaccharide degradation</keyword>
<comment type="similarity">
    <text evidence="9">Belongs to the glycosyl hydrolase 18 family.</text>
</comment>
<evidence type="ECO:0000256" key="8">
    <source>
        <dbReference type="RuleBase" id="RU000489"/>
    </source>
</evidence>
<comment type="catalytic activity">
    <reaction evidence="1">
        <text>Random endo-hydrolysis of N-acetyl-beta-D-glucosaminide (1-&gt;4)-beta-linkages in chitin and chitodextrins.</text>
        <dbReference type="EC" id="3.2.1.14"/>
    </reaction>
</comment>
<dbReference type="PROSITE" id="PS51910">
    <property type="entry name" value="GH18_2"/>
    <property type="match status" value="1"/>
</dbReference>
<dbReference type="Pfam" id="PF00704">
    <property type="entry name" value="Glyco_hydro_18"/>
    <property type="match status" value="1"/>
</dbReference>
<dbReference type="GO" id="GO:0006032">
    <property type="term" value="P:chitin catabolic process"/>
    <property type="evidence" value="ECO:0007669"/>
    <property type="project" value="UniProtKB-KW"/>
</dbReference>
<proteinExistence type="inferred from homology"/>
<sequence length="458" mass="46370">MRTSTNVFTAVIFAILCVNSVLAAPIPKTKRQTAVGAGSGPWFVVYTDRGPDPAPAVSQIQGFNVVIMSFLLSTGAADMAETWASMSASDRSTIKQQYQSAGIKLLVSAFGSTETPTTSNKDPQTVAAAMAAWVKQYGVDGIDVDYEDSAAMNKGDGKTKQWLIAFTTALRSALPQGQYILTHAPMAPWMGVNSLWKSGAYVTVNKQVGSQIDWYNTQFYNQGASEYTTCAGLLTTSSSNSPKSSVFEIQANGFDLSKIVIGKPGATADASNGQMSTSTLAQCVSQAKGKGWNAGVMSWKYPDANSAWISAVRSSAFPVGGSPAPGSSASAGATPTTGTDPGSAPLAGPSAPLAGSSAPPVGSPDPLAGSSAPLAGSSAPLASSSAPLAGSSAPLDGSSAPLASSSASASATTEGTDPGSAPLAGSSASASATTEGTDPGSASARRFLFPTRWFLCFS</sequence>
<dbReference type="GO" id="GO:0008843">
    <property type="term" value="F:endochitinase activity"/>
    <property type="evidence" value="ECO:0007669"/>
    <property type="project" value="UniProtKB-EC"/>
</dbReference>
<feature type="chain" id="PRO_5040194800" description="chitinase" evidence="11">
    <location>
        <begin position="24"/>
        <end position="458"/>
    </location>
</feature>
<dbReference type="Gene3D" id="3.20.20.80">
    <property type="entry name" value="Glycosidases"/>
    <property type="match status" value="1"/>
</dbReference>
<feature type="region of interest" description="Disordered" evidence="10">
    <location>
        <begin position="319"/>
        <end position="443"/>
    </location>
</feature>
<evidence type="ECO:0000256" key="5">
    <source>
        <dbReference type="ARBA" id="ARBA00023277"/>
    </source>
</evidence>